<evidence type="ECO:0000313" key="1">
    <source>
        <dbReference type="EMBL" id="PLX18043.1"/>
    </source>
</evidence>
<reference evidence="1 2" key="1">
    <citation type="submission" date="2017-11" db="EMBL/GenBank/DDBJ databases">
        <title>Genome-resolved metagenomics identifies genetic mobility, metabolic interactions, and unexpected diversity in perchlorate-reducing communities.</title>
        <authorList>
            <person name="Barnum T.P."/>
            <person name="Figueroa I.A."/>
            <person name="Carlstrom C.I."/>
            <person name="Lucas L.N."/>
            <person name="Engelbrektson A.L."/>
            <person name="Coates J.D."/>
        </authorList>
    </citation>
    <scope>NUCLEOTIDE SEQUENCE [LARGE SCALE GENOMIC DNA]</scope>
    <source>
        <strain evidence="1">BM706</strain>
    </source>
</reference>
<comment type="caution">
    <text evidence="1">The sequence shown here is derived from an EMBL/GenBank/DDBJ whole genome shotgun (WGS) entry which is preliminary data.</text>
</comment>
<dbReference type="AlphaFoldDB" id="A0A2N5ZHE6"/>
<evidence type="ECO:0000313" key="2">
    <source>
        <dbReference type="Proteomes" id="UP000234857"/>
    </source>
</evidence>
<gene>
    <name evidence="1" type="ORF">C0601_05785</name>
</gene>
<dbReference type="EMBL" id="PKTG01000074">
    <property type="protein sequence ID" value="PLX18043.1"/>
    <property type="molecule type" value="Genomic_DNA"/>
</dbReference>
<proteinExistence type="predicted"/>
<dbReference type="SUPFAM" id="SSF63829">
    <property type="entry name" value="Calcium-dependent phosphotriesterase"/>
    <property type="match status" value="1"/>
</dbReference>
<sequence>MDNKRFSMIQNSTIKSKITRSDPFLKIFVLIFLLFFVSNVTALEFYDRLEEYRRDMQSSLKIFIDSLVDKRFDEEALDKYIESSAEYTRLSLNKPYFYIDKTYEIDFLPVHMMFLSDGRLLVADDKNFAIYSFSEDSLKLDYKSPDINGISFINILDIDMDGSDEIFILAEGYQIYYIVKANRIMFGWKEKDDYNMRSLYRVQMNSKTSRIMTIINEIDNEVYETYKGQLHYINWLYPGYDLKKIIVDDTFNERKMSFEDIDYDGDTDIFYLYEHHGKINGRWYENNNFNDFYKRDTFEVSVSGMRDYDIDGENLYILTIDGIWRYSFDRTDLIKDGKFFNIEGSSAFAISPKKKIFVSTLGRKIHTLAKMQ</sequence>
<name>A0A2N5ZHE6_MUIH1</name>
<organism evidence="1 2">
    <name type="scientific">Muiribacterium halophilum</name>
    <dbReference type="NCBI Taxonomy" id="2053465"/>
    <lineage>
        <taxon>Bacteria</taxon>
        <taxon>Candidatus Muiribacteriota</taxon>
        <taxon>Candidatus Muiribacteriia</taxon>
        <taxon>Candidatus Muiribacteriales</taxon>
        <taxon>Candidatus Muiribacteriaceae</taxon>
        <taxon>Candidatus Muiribacterium</taxon>
    </lineage>
</organism>
<protein>
    <submittedName>
        <fullName evidence="1">Uncharacterized protein</fullName>
    </submittedName>
</protein>
<dbReference type="Proteomes" id="UP000234857">
    <property type="component" value="Unassembled WGS sequence"/>
</dbReference>
<accession>A0A2N5ZHE6</accession>